<protein>
    <submittedName>
        <fullName evidence="2">Uncharacterized protein</fullName>
    </submittedName>
</protein>
<comment type="caution">
    <text evidence="2">The sequence shown here is derived from an EMBL/GenBank/DDBJ whole genome shotgun (WGS) entry which is preliminary data.</text>
</comment>
<dbReference type="EMBL" id="JACIDH010000014">
    <property type="protein sequence ID" value="MBB3880354.1"/>
    <property type="molecule type" value="Genomic_DNA"/>
</dbReference>
<gene>
    <name evidence="2" type="ORF">GGR48_002798</name>
</gene>
<feature type="region of interest" description="Disordered" evidence="1">
    <location>
        <begin position="59"/>
        <end position="103"/>
    </location>
</feature>
<evidence type="ECO:0000313" key="2">
    <source>
        <dbReference type="EMBL" id="MBB3880354.1"/>
    </source>
</evidence>
<dbReference type="RefSeq" id="WP_183952412.1">
    <property type="nucleotide sequence ID" value="NZ_JACIDH010000014.1"/>
</dbReference>
<dbReference type="AlphaFoldDB" id="A0A7W6AAM7"/>
<evidence type="ECO:0000313" key="3">
    <source>
        <dbReference type="Proteomes" id="UP000538670"/>
    </source>
</evidence>
<accession>A0A7W6AAM7</accession>
<dbReference type="Proteomes" id="UP000538670">
    <property type="component" value="Unassembled WGS sequence"/>
</dbReference>
<reference evidence="2 3" key="1">
    <citation type="submission" date="2020-08" db="EMBL/GenBank/DDBJ databases">
        <title>Genomic Encyclopedia of Type Strains, Phase IV (KMG-IV): sequencing the most valuable type-strain genomes for metagenomic binning, comparative biology and taxonomic classification.</title>
        <authorList>
            <person name="Goeker M."/>
        </authorList>
    </citation>
    <scope>NUCLEOTIDE SEQUENCE [LARGE SCALE GENOMIC DNA]</scope>
    <source>
        <strain evidence="2 3">DSM 19512</strain>
    </source>
</reference>
<keyword evidence="3" id="KW-1185">Reference proteome</keyword>
<feature type="compositionally biased region" description="Basic and acidic residues" evidence="1">
    <location>
        <begin position="94"/>
        <end position="103"/>
    </location>
</feature>
<organism evidence="2 3">
    <name type="scientific">Sphingomonas pseudosanguinis</name>
    <dbReference type="NCBI Taxonomy" id="413712"/>
    <lineage>
        <taxon>Bacteria</taxon>
        <taxon>Pseudomonadati</taxon>
        <taxon>Pseudomonadota</taxon>
        <taxon>Alphaproteobacteria</taxon>
        <taxon>Sphingomonadales</taxon>
        <taxon>Sphingomonadaceae</taxon>
        <taxon>Sphingomonas</taxon>
    </lineage>
</organism>
<feature type="compositionally biased region" description="Basic and acidic residues" evidence="1">
    <location>
        <begin position="59"/>
        <end position="74"/>
    </location>
</feature>
<name>A0A7W6AAM7_9SPHN</name>
<sequence>MVDDSWGVTPPRGGLRIRTNDSLEERAAARAKARAEREGQRAAIMTDRMEARAANRLRETAAREAERAARRESEMAAAARDPHAAAAKRHRTSGRKDVVREQRDTRGYTTVVDEGRIRELAKRGASLSGLASAFGVSQDEIAAILAQATEE</sequence>
<proteinExistence type="predicted"/>
<evidence type="ECO:0000256" key="1">
    <source>
        <dbReference type="SAM" id="MobiDB-lite"/>
    </source>
</evidence>